<gene>
    <name evidence="1" type="ORF">MIZ03_3402</name>
</gene>
<reference evidence="1 2" key="1">
    <citation type="journal article" date="2021" name="Microbiol. Spectr.">
        <title>A Single Bacterium Capable of Oxidation and Reduction of Iron at Circumneutral pH.</title>
        <authorList>
            <person name="Kato S."/>
            <person name="Ohkuma M."/>
        </authorList>
    </citation>
    <scope>NUCLEOTIDE SEQUENCE [LARGE SCALE GENOMIC DNA]</scope>
    <source>
        <strain evidence="1 2">MIZ03</strain>
    </source>
</reference>
<name>A0ABM7MQE4_9BURK</name>
<accession>A0ABM7MQE4</accession>
<dbReference type="EMBL" id="AP024238">
    <property type="protein sequence ID" value="BCO28496.1"/>
    <property type="molecule type" value="Genomic_DNA"/>
</dbReference>
<organism evidence="1 2">
    <name type="scientific">Rhodoferax lithotrophicus</name>
    <dbReference type="NCBI Taxonomy" id="2798804"/>
    <lineage>
        <taxon>Bacteria</taxon>
        <taxon>Pseudomonadati</taxon>
        <taxon>Pseudomonadota</taxon>
        <taxon>Betaproteobacteria</taxon>
        <taxon>Burkholderiales</taxon>
        <taxon>Comamonadaceae</taxon>
        <taxon>Rhodoferax</taxon>
    </lineage>
</organism>
<keyword evidence="2" id="KW-1185">Reference proteome</keyword>
<evidence type="ECO:0000313" key="1">
    <source>
        <dbReference type="EMBL" id="BCO28496.1"/>
    </source>
</evidence>
<proteinExistence type="predicted"/>
<sequence>MFCLHHRKMAQRFIATRSSADQVQVSYENRPLELILYAQ</sequence>
<evidence type="ECO:0000313" key="2">
    <source>
        <dbReference type="Proteomes" id="UP000824366"/>
    </source>
</evidence>
<protein>
    <submittedName>
        <fullName evidence="1">Uncharacterized protein</fullName>
    </submittedName>
</protein>
<dbReference type="Proteomes" id="UP000824366">
    <property type="component" value="Chromosome"/>
</dbReference>